<reference evidence="2" key="1">
    <citation type="submission" date="2009-11" db="EMBL/GenBank/DDBJ databases">
        <authorList>
            <consortium name="The Broad Institute Genome Sequencing Platform"/>
            <person name="Ward D."/>
            <person name="Feldgarden M."/>
            <person name="Earl A."/>
            <person name="Young S.K."/>
            <person name="Zeng Q."/>
            <person name="Koehrsen M."/>
            <person name="Alvarado L."/>
            <person name="Berlin A."/>
            <person name="Bochicchio J."/>
            <person name="Borenstein D."/>
            <person name="Chapman S.B."/>
            <person name="Chen Z."/>
            <person name="Engels R."/>
            <person name="Freedman E."/>
            <person name="Gellesch M."/>
            <person name="Goldberg J."/>
            <person name="Griggs A."/>
            <person name="Gujja S."/>
            <person name="Heilman E."/>
            <person name="Heiman D."/>
            <person name="Hepburn T."/>
            <person name="Howarth C."/>
            <person name="Jen D."/>
            <person name="Larson L."/>
            <person name="Lewis B."/>
            <person name="Mehta T."/>
            <person name="Park D."/>
            <person name="Pearson M."/>
            <person name="Roberts A."/>
            <person name="Saif S."/>
            <person name="Shea T."/>
            <person name="Shenoy N."/>
            <person name="Sisk P."/>
            <person name="Stolte C."/>
            <person name="Sykes S."/>
            <person name="Thomson T."/>
            <person name="Walk T."/>
            <person name="White J."/>
            <person name="Yandava C."/>
            <person name="Izard J."/>
            <person name="Baranova O.V."/>
            <person name="Blanton J.M."/>
            <person name="Tanner A.C."/>
            <person name="Dewhirst F.E."/>
            <person name="Haas B."/>
            <person name="Nusbaum C."/>
            <person name="Birren B."/>
        </authorList>
    </citation>
    <scope>NUCLEOTIDE SEQUENCE [LARGE SCALE GENOMIC DNA]</scope>
    <source>
        <strain evidence="2">1-1 BBBD Race 1</strain>
    </source>
</reference>
<feature type="region of interest" description="Disordered" evidence="1">
    <location>
        <begin position="218"/>
        <end position="244"/>
    </location>
</feature>
<feature type="region of interest" description="Disordered" evidence="1">
    <location>
        <begin position="1"/>
        <end position="34"/>
    </location>
</feature>
<dbReference type="PANTHER" id="PTHR11510">
    <property type="entry name" value="MYO-INOSITOL-1 PHOSPHATE SYNTHASE"/>
    <property type="match status" value="1"/>
</dbReference>
<dbReference type="GO" id="GO:0008654">
    <property type="term" value="P:phospholipid biosynthetic process"/>
    <property type="evidence" value="ECO:0007669"/>
    <property type="project" value="InterPro"/>
</dbReference>
<accession>A0A180GSE1</accession>
<dbReference type="Gene3D" id="3.30.2360.10">
    <property type="entry name" value="Glyceraldehyde-3-phosphate dehydrogenase-like domain"/>
    <property type="match status" value="1"/>
</dbReference>
<evidence type="ECO:0000313" key="4">
    <source>
        <dbReference type="Proteomes" id="UP000005240"/>
    </source>
</evidence>
<dbReference type="GO" id="GO:0006021">
    <property type="term" value="P:inositol biosynthetic process"/>
    <property type="evidence" value="ECO:0007669"/>
    <property type="project" value="UniProtKB-UniPathway"/>
</dbReference>
<dbReference type="STRING" id="630390.A0A180GSE1"/>
<gene>
    <name evidence="2" type="ORF">PTTG_26617</name>
</gene>
<dbReference type="GO" id="GO:0004512">
    <property type="term" value="F:inositol-3-phosphate synthase activity"/>
    <property type="evidence" value="ECO:0007669"/>
    <property type="project" value="InterPro"/>
</dbReference>
<reference evidence="2" key="2">
    <citation type="submission" date="2016-05" db="EMBL/GenBank/DDBJ databases">
        <title>Comparative analysis highlights variable genome content of wheat rusts and divergence of the mating loci.</title>
        <authorList>
            <person name="Cuomo C.A."/>
            <person name="Bakkeren G."/>
            <person name="Szabo L."/>
            <person name="Khalil H."/>
            <person name="Joly D."/>
            <person name="Goldberg J."/>
            <person name="Young S."/>
            <person name="Zeng Q."/>
            <person name="Fellers J."/>
        </authorList>
    </citation>
    <scope>NUCLEOTIDE SEQUENCE [LARGE SCALE GENOMIC DNA]</scope>
    <source>
        <strain evidence="2">1-1 BBBD Race 1</strain>
    </source>
</reference>
<evidence type="ECO:0000313" key="2">
    <source>
        <dbReference type="EMBL" id="OAV95645.1"/>
    </source>
</evidence>
<dbReference type="EMBL" id="ADAS02000027">
    <property type="protein sequence ID" value="OAV95645.1"/>
    <property type="molecule type" value="Genomic_DNA"/>
</dbReference>
<dbReference type="EnsemblFungi" id="PTTG_26617-t43_1">
    <property type="protein sequence ID" value="PTTG_26617-t43_1-p1"/>
    <property type="gene ID" value="PTTG_26617"/>
</dbReference>
<sequence length="498" mass="54825">MTFMLLGSTSTTSRVSDVKGSHPSNGHSNGVTNGASAAVPIVDPSSYEKTSRLHSGGVWTINLHPTSVRENTFVTQAPSGGYVLKPAKQTIEFKTESQVSTTGLRLGWQQWDHSYSHYPGFLANKHNTCWAGATARYAQDQMSRVARMFIPRYLTCYQWLVLILCSAEISAGCPSTRLHRAKVMEWDLQDQLNPLMSQMKPLPNVCYPDFINARQEERADNVLPGSNKQAHSSRRPRNSTKSLYSATNTEKIIPGVNDTAPNMEQAVRNNHDGIYPSTLLAMACIYESAPYVNGAPQNTFVPGCAELAEELGRFIGGHDFKSGQTKIKSCLAEFLVNSGIKPLSIASYNHLVSSSLLSNTTASWRCEYLRSSTFLFSFNIYSSGLLDRGGRNKIVISNVTCQDSLLAIPLILDLVIITKLLTRVQYRKPSGNATEESDVQKLYPVLSLLSSMLKASLVRPGPDVINGAARQRAAIDHFLMALLGLQPLTEWEQSKIMA</sequence>
<organism evidence="2">
    <name type="scientific">Puccinia triticina (isolate 1-1 / race 1 (BBBD))</name>
    <name type="common">Brown leaf rust fungus</name>
    <dbReference type="NCBI Taxonomy" id="630390"/>
    <lineage>
        <taxon>Eukaryota</taxon>
        <taxon>Fungi</taxon>
        <taxon>Dikarya</taxon>
        <taxon>Basidiomycota</taxon>
        <taxon>Pucciniomycotina</taxon>
        <taxon>Pucciniomycetes</taxon>
        <taxon>Pucciniales</taxon>
        <taxon>Pucciniaceae</taxon>
        <taxon>Puccinia</taxon>
    </lineage>
</organism>
<evidence type="ECO:0000313" key="3">
    <source>
        <dbReference type="EnsemblFungi" id="PTTG_26617-t43_1-p1"/>
    </source>
</evidence>
<dbReference type="VEuPathDB" id="FungiDB:PTTG_26617"/>
<dbReference type="SUPFAM" id="SSF51735">
    <property type="entry name" value="NAD(P)-binding Rossmann-fold domains"/>
    <property type="match status" value="1"/>
</dbReference>
<feature type="compositionally biased region" description="Polar residues" evidence="1">
    <location>
        <begin position="22"/>
        <end position="34"/>
    </location>
</feature>
<dbReference type="OrthoDB" id="2887at2759"/>
<dbReference type="Gene3D" id="3.30.360.10">
    <property type="entry name" value="Dihydrodipicolinate Reductase, domain 2"/>
    <property type="match status" value="1"/>
</dbReference>
<protein>
    <submittedName>
        <fullName evidence="3">Inositol-3-phosphate synthase</fullName>
    </submittedName>
</protein>
<dbReference type="UniPathway" id="UPA00823">
    <property type="reaction ID" value="UER00787"/>
</dbReference>
<name>A0A180GSE1_PUCT1</name>
<keyword evidence="4" id="KW-1185">Reference proteome</keyword>
<evidence type="ECO:0000256" key="1">
    <source>
        <dbReference type="SAM" id="MobiDB-lite"/>
    </source>
</evidence>
<dbReference type="AlphaFoldDB" id="A0A180GSE1"/>
<reference evidence="3 4" key="3">
    <citation type="journal article" date="2017" name="G3 (Bethesda)">
        <title>Comparative analysis highlights variable genome content of wheat rusts and divergence of the mating loci.</title>
        <authorList>
            <person name="Cuomo C.A."/>
            <person name="Bakkeren G."/>
            <person name="Khalil H.B."/>
            <person name="Panwar V."/>
            <person name="Joly D."/>
            <person name="Linning R."/>
            <person name="Sakthikumar S."/>
            <person name="Song X."/>
            <person name="Adiconis X."/>
            <person name="Fan L."/>
            <person name="Goldberg J.M."/>
            <person name="Levin J.Z."/>
            <person name="Young S."/>
            <person name="Zeng Q."/>
            <person name="Anikster Y."/>
            <person name="Bruce M."/>
            <person name="Wang M."/>
            <person name="Yin C."/>
            <person name="McCallum B."/>
            <person name="Szabo L.J."/>
            <person name="Hulbert S."/>
            <person name="Chen X."/>
            <person name="Fellers J.P."/>
        </authorList>
    </citation>
    <scope>NUCLEOTIDE SEQUENCE</scope>
    <source>
        <strain evidence="4">Isolate 1-1 / race 1 (BBBD)</strain>
        <strain evidence="3">isolate 1-1 / race 1 (BBBD)</strain>
    </source>
</reference>
<dbReference type="Pfam" id="PF07994">
    <property type="entry name" value="NAD_binding_5"/>
    <property type="match status" value="1"/>
</dbReference>
<dbReference type="InterPro" id="IPR036291">
    <property type="entry name" value="NAD(P)-bd_dom_sf"/>
</dbReference>
<dbReference type="Proteomes" id="UP000005240">
    <property type="component" value="Unassembled WGS sequence"/>
</dbReference>
<dbReference type="InterPro" id="IPR002587">
    <property type="entry name" value="Myo-inos-1-P_Synthase"/>
</dbReference>
<dbReference type="Gene3D" id="3.40.50.720">
    <property type="entry name" value="NAD(P)-binding Rossmann-like Domain"/>
    <property type="match status" value="1"/>
</dbReference>
<reference evidence="3" key="4">
    <citation type="submission" date="2025-05" db="UniProtKB">
        <authorList>
            <consortium name="EnsemblFungi"/>
        </authorList>
    </citation>
    <scope>IDENTIFICATION</scope>
    <source>
        <strain evidence="3">isolate 1-1 / race 1 (BBBD)</strain>
    </source>
</reference>
<proteinExistence type="predicted"/>